<keyword evidence="3" id="KW-1185">Reference proteome</keyword>
<evidence type="ECO:0000313" key="3">
    <source>
        <dbReference type="Proteomes" id="UP000000305"/>
    </source>
</evidence>
<sequence>MAAIAMLPSGIDGDLAGNPYTDYQCLSARQQQRCHERPSRHHERRWRGGSSSSSRWPYNQKPGNDSASSSSVPRAVATTVAGTTIVVGATAATIPGTSTAALLPVRGHEACLLPCHGPCAASNQASSCCKGFAGAASNGHHHHHHPPTPSSPENNPHHRESHLILARKHLRETLRPARPTIRKIGVHQARAEDARNARKQNVKSDARGAFYHKVLLFFLLKFLSEATNNLALRF</sequence>
<organism evidence="2 3">
    <name type="scientific">Daphnia pulex</name>
    <name type="common">Water flea</name>
    <dbReference type="NCBI Taxonomy" id="6669"/>
    <lineage>
        <taxon>Eukaryota</taxon>
        <taxon>Metazoa</taxon>
        <taxon>Ecdysozoa</taxon>
        <taxon>Arthropoda</taxon>
        <taxon>Crustacea</taxon>
        <taxon>Branchiopoda</taxon>
        <taxon>Diplostraca</taxon>
        <taxon>Cladocera</taxon>
        <taxon>Anomopoda</taxon>
        <taxon>Daphniidae</taxon>
        <taxon>Daphnia</taxon>
    </lineage>
</organism>
<proteinExistence type="predicted"/>
<reference evidence="2 3" key="1">
    <citation type="journal article" date="2011" name="Science">
        <title>The ecoresponsive genome of Daphnia pulex.</title>
        <authorList>
            <person name="Colbourne J.K."/>
            <person name="Pfrender M.E."/>
            <person name="Gilbert D."/>
            <person name="Thomas W.K."/>
            <person name="Tucker A."/>
            <person name="Oakley T.H."/>
            <person name="Tokishita S."/>
            <person name="Aerts A."/>
            <person name="Arnold G.J."/>
            <person name="Basu M.K."/>
            <person name="Bauer D.J."/>
            <person name="Caceres C.E."/>
            <person name="Carmel L."/>
            <person name="Casola C."/>
            <person name="Choi J.H."/>
            <person name="Detter J.C."/>
            <person name="Dong Q."/>
            <person name="Dusheyko S."/>
            <person name="Eads B.D."/>
            <person name="Frohlich T."/>
            <person name="Geiler-Samerotte K.A."/>
            <person name="Gerlach D."/>
            <person name="Hatcher P."/>
            <person name="Jogdeo S."/>
            <person name="Krijgsveld J."/>
            <person name="Kriventseva E.V."/>
            <person name="Kultz D."/>
            <person name="Laforsch C."/>
            <person name="Lindquist E."/>
            <person name="Lopez J."/>
            <person name="Manak J.R."/>
            <person name="Muller J."/>
            <person name="Pangilinan J."/>
            <person name="Patwardhan R.P."/>
            <person name="Pitluck S."/>
            <person name="Pritham E.J."/>
            <person name="Rechtsteiner A."/>
            <person name="Rho M."/>
            <person name="Rogozin I.B."/>
            <person name="Sakarya O."/>
            <person name="Salamov A."/>
            <person name="Schaack S."/>
            <person name="Shapiro H."/>
            <person name="Shiga Y."/>
            <person name="Skalitzky C."/>
            <person name="Smith Z."/>
            <person name="Souvorov A."/>
            <person name="Sung W."/>
            <person name="Tang Z."/>
            <person name="Tsuchiya D."/>
            <person name="Tu H."/>
            <person name="Vos H."/>
            <person name="Wang M."/>
            <person name="Wolf Y.I."/>
            <person name="Yamagata H."/>
            <person name="Yamada T."/>
            <person name="Ye Y."/>
            <person name="Shaw J.R."/>
            <person name="Andrews J."/>
            <person name="Crease T.J."/>
            <person name="Tang H."/>
            <person name="Lucas S.M."/>
            <person name="Robertson H.M."/>
            <person name="Bork P."/>
            <person name="Koonin E.V."/>
            <person name="Zdobnov E.M."/>
            <person name="Grigoriev I.V."/>
            <person name="Lynch M."/>
            <person name="Boore J.L."/>
        </authorList>
    </citation>
    <scope>NUCLEOTIDE SEQUENCE [LARGE SCALE GENOMIC DNA]</scope>
</reference>
<feature type="region of interest" description="Disordered" evidence="1">
    <location>
        <begin position="34"/>
        <end position="72"/>
    </location>
</feature>
<name>E9GYG7_DAPPU</name>
<evidence type="ECO:0000256" key="1">
    <source>
        <dbReference type="SAM" id="MobiDB-lite"/>
    </source>
</evidence>
<feature type="compositionally biased region" description="Basic residues" evidence="1">
    <location>
        <begin position="38"/>
        <end position="47"/>
    </location>
</feature>
<dbReference type="HOGENOM" id="CLU_1186076_0_0_1"/>
<dbReference type="EMBL" id="GL732575">
    <property type="protein sequence ID" value="EFX75386.1"/>
    <property type="molecule type" value="Genomic_DNA"/>
</dbReference>
<dbReference type="InParanoid" id="E9GYG7"/>
<dbReference type="Proteomes" id="UP000000305">
    <property type="component" value="Unassembled WGS sequence"/>
</dbReference>
<gene>
    <name evidence="2" type="ORF">DAPPUDRAFT_107860</name>
</gene>
<protein>
    <submittedName>
        <fullName evidence="2">Uncharacterized protein</fullName>
    </submittedName>
</protein>
<accession>E9GYG7</accession>
<dbReference type="KEGG" id="dpx:DAPPUDRAFT_107860"/>
<evidence type="ECO:0000313" key="2">
    <source>
        <dbReference type="EMBL" id="EFX75386.1"/>
    </source>
</evidence>
<dbReference type="AlphaFoldDB" id="E9GYG7"/>
<feature type="region of interest" description="Disordered" evidence="1">
    <location>
        <begin position="136"/>
        <end position="160"/>
    </location>
</feature>